<dbReference type="RefSeq" id="WP_135478484.1">
    <property type="nucleotide sequence ID" value="NZ_SIJK02000020.1"/>
</dbReference>
<keyword evidence="1" id="KW-0175">Coiled coil</keyword>
<feature type="coiled-coil region" evidence="1">
    <location>
        <begin position="72"/>
        <end position="99"/>
    </location>
</feature>
<proteinExistence type="predicted"/>
<evidence type="ECO:0000313" key="3">
    <source>
        <dbReference type="Proteomes" id="UP001193081"/>
    </source>
</evidence>
<dbReference type="Proteomes" id="UP001193081">
    <property type="component" value="Unassembled WGS sequence"/>
</dbReference>
<organism evidence="2 3">
    <name type="scientific">Candidatus Chloroploca mongolica</name>
    <dbReference type="NCBI Taxonomy" id="2528176"/>
    <lineage>
        <taxon>Bacteria</taxon>
        <taxon>Bacillati</taxon>
        <taxon>Chloroflexota</taxon>
        <taxon>Chloroflexia</taxon>
        <taxon>Chloroflexales</taxon>
        <taxon>Chloroflexineae</taxon>
        <taxon>Oscillochloridaceae</taxon>
        <taxon>Candidatus Chloroploca</taxon>
    </lineage>
</organism>
<keyword evidence="3" id="KW-1185">Reference proteome</keyword>
<evidence type="ECO:0000313" key="2">
    <source>
        <dbReference type="EMBL" id="MBP1466488.1"/>
    </source>
</evidence>
<accession>A0ABS4DAM6</accession>
<gene>
    <name evidence="2" type="ORF">EYB53_012305</name>
</gene>
<comment type="caution">
    <text evidence="2">The sequence shown here is derived from an EMBL/GenBank/DDBJ whole genome shotgun (WGS) entry which is preliminary data.</text>
</comment>
<evidence type="ECO:0000256" key="1">
    <source>
        <dbReference type="SAM" id="Coils"/>
    </source>
</evidence>
<reference evidence="2 3" key="1">
    <citation type="submission" date="2021-03" db="EMBL/GenBank/DDBJ databases">
        <authorList>
            <person name="Grouzdev D.S."/>
        </authorList>
    </citation>
    <scope>NUCLEOTIDE SEQUENCE [LARGE SCALE GENOMIC DNA]</scope>
    <source>
        <strain evidence="2 3">M50-1</strain>
    </source>
</reference>
<name>A0ABS4DAM6_9CHLR</name>
<protein>
    <submittedName>
        <fullName evidence="2">Uncharacterized protein</fullName>
    </submittedName>
</protein>
<sequence length="182" mass="20564">MSTHCSCPVCTRLYSPNEAICPECGWELQGAYELVPDTAEIQLRYERDLAHARLAYRERQLQHAQSQLAANAQRDQARIQALEVRLAALETRVNERRDLGWRTRITTAPISQMNAVNLVQLARLSKEQDLFNQFAWFPDGTRLSVASATGVLLYDVITLQEIWCVTSFQVSVHGTLTNSAIC</sequence>
<dbReference type="EMBL" id="SIJK02000020">
    <property type="protein sequence ID" value="MBP1466488.1"/>
    <property type="molecule type" value="Genomic_DNA"/>
</dbReference>